<name>A0ABQ6MZN3_9STRA</name>
<organism evidence="4 5">
    <name type="scientific">Tetraparma gracilis</name>
    <dbReference type="NCBI Taxonomy" id="2962635"/>
    <lineage>
        <taxon>Eukaryota</taxon>
        <taxon>Sar</taxon>
        <taxon>Stramenopiles</taxon>
        <taxon>Ochrophyta</taxon>
        <taxon>Bolidophyceae</taxon>
        <taxon>Parmales</taxon>
        <taxon>Triparmaceae</taxon>
        <taxon>Tetraparma</taxon>
    </lineage>
</organism>
<feature type="region of interest" description="Disordered" evidence="2">
    <location>
        <begin position="132"/>
        <end position="152"/>
    </location>
</feature>
<comment type="similarity">
    <text evidence="1">Belongs to the SNW family.</text>
</comment>
<feature type="non-terminal residue" evidence="4">
    <location>
        <position position="1"/>
    </location>
</feature>
<feature type="compositionally biased region" description="Basic and acidic residues" evidence="2">
    <location>
        <begin position="482"/>
        <end position="492"/>
    </location>
</feature>
<comment type="caution">
    <text evidence="4">The sequence shown here is derived from an EMBL/GenBank/DDBJ whole genome shotgun (WGS) entry which is preliminary data.</text>
</comment>
<feature type="compositionally biased region" description="Basic and acidic residues" evidence="2">
    <location>
        <begin position="343"/>
        <end position="385"/>
    </location>
</feature>
<evidence type="ECO:0000313" key="5">
    <source>
        <dbReference type="Proteomes" id="UP001165060"/>
    </source>
</evidence>
<dbReference type="Proteomes" id="UP001165060">
    <property type="component" value="Unassembled WGS sequence"/>
</dbReference>
<dbReference type="InterPro" id="IPR017862">
    <property type="entry name" value="SKI-int_prot_SKIP"/>
</dbReference>
<evidence type="ECO:0000259" key="3">
    <source>
        <dbReference type="Pfam" id="PF02731"/>
    </source>
</evidence>
<feature type="region of interest" description="Disordered" evidence="2">
    <location>
        <begin position="312"/>
        <end position="385"/>
    </location>
</feature>
<evidence type="ECO:0000256" key="1">
    <source>
        <dbReference type="ARBA" id="ARBA00010197"/>
    </source>
</evidence>
<feature type="compositionally biased region" description="Basic and acidic residues" evidence="2">
    <location>
        <begin position="460"/>
        <end position="470"/>
    </location>
</feature>
<dbReference type="EMBL" id="BRYB01003405">
    <property type="protein sequence ID" value="GMI36072.1"/>
    <property type="molecule type" value="Genomic_DNA"/>
</dbReference>
<dbReference type="PANTHER" id="PTHR12096">
    <property type="entry name" value="NUCLEAR PROTEIN SKIP-RELATED"/>
    <property type="match status" value="1"/>
</dbReference>
<dbReference type="Pfam" id="PF02731">
    <property type="entry name" value="SKIP_SNW"/>
    <property type="match status" value="1"/>
</dbReference>
<evidence type="ECO:0000313" key="4">
    <source>
        <dbReference type="EMBL" id="GMI36072.1"/>
    </source>
</evidence>
<reference evidence="4 5" key="1">
    <citation type="journal article" date="2023" name="Commun. Biol.">
        <title>Genome analysis of Parmales, the sister group of diatoms, reveals the evolutionary specialization of diatoms from phago-mixotrophs to photoautotrophs.</title>
        <authorList>
            <person name="Ban H."/>
            <person name="Sato S."/>
            <person name="Yoshikawa S."/>
            <person name="Yamada K."/>
            <person name="Nakamura Y."/>
            <person name="Ichinomiya M."/>
            <person name="Sato N."/>
            <person name="Blanc-Mathieu R."/>
            <person name="Endo H."/>
            <person name="Kuwata A."/>
            <person name="Ogata H."/>
        </authorList>
    </citation>
    <scope>NUCLEOTIDE SEQUENCE [LARGE SCALE GENOMIC DNA]</scope>
</reference>
<feature type="domain" description="SKI-interacting protein SKIP SNW" evidence="3">
    <location>
        <begin position="156"/>
        <end position="315"/>
    </location>
</feature>
<gene>
    <name evidence="4" type="ORF">TeGR_g1061</name>
</gene>
<feature type="region of interest" description="Disordered" evidence="2">
    <location>
        <begin position="438"/>
        <end position="492"/>
    </location>
</feature>
<protein>
    <recommendedName>
        <fullName evidence="3">SKI-interacting protein SKIP SNW domain-containing protein</fullName>
    </recommendedName>
</protein>
<feature type="compositionally biased region" description="Polar residues" evidence="2">
    <location>
        <begin position="140"/>
        <end position="149"/>
    </location>
</feature>
<keyword evidence="5" id="KW-1185">Reference proteome</keyword>
<evidence type="ECO:0000256" key="2">
    <source>
        <dbReference type="SAM" id="MobiDB-lite"/>
    </source>
</evidence>
<proteinExistence type="inferred from homology"/>
<accession>A0ABQ6MZN3</accession>
<feature type="region of interest" description="Disordered" evidence="2">
    <location>
        <begin position="66"/>
        <end position="85"/>
    </location>
</feature>
<feature type="compositionally biased region" description="Acidic residues" evidence="2">
    <location>
        <begin position="323"/>
        <end position="341"/>
    </location>
</feature>
<dbReference type="InterPro" id="IPR004015">
    <property type="entry name" value="SKI-int_prot_SKIP_SNW-dom"/>
</dbReference>
<sequence>AKPGPNPSRFVPRSLAAFGDGGAFPEIHVAQYPRNLGNPKARKARIGASGGAAGVTAGSTAIVQVETNEDGSTRHDSIVTGGTNAGRKVYTGLEAMKPNRKDLNVAAPSEEEERETQERTAAALQAIVGGKVAKSKSSSQANLAAATQSGREDDAQYIKYAPDKNAPGYNPATANRVIKIIAAQVDPMEPPKHKHKKVPGGPADDPVPILHSPPKKLTVEDQQNWKIPPCISNWKNSKGYTIPLDKRLAADGRGLTESTINNNFATLSESLYVAERLARDEVRMRASVQKRLASDEKERREDSLRDMAMKARMERAGQKPEAAAEDSDEDFGEAAEAEADAQEGGRDEAAEARERLRQERKKEREREMRQDNFKGAKKQKLEGDRDISEKIALGIHTGQGAVGGEVDSRLYNQSAGLSSGFGADDNYDLYNKPLFDRGAESSIYRPSRGEQAVDQDAEYDELKGGNRTKFEGAGAGAKKPAVHRDGPVQFEK</sequence>